<dbReference type="PROSITE" id="PS51286">
    <property type="entry name" value="RAP"/>
    <property type="match status" value="1"/>
</dbReference>
<keyword evidence="4" id="KW-1185">Reference proteome</keyword>
<dbReference type="EMBL" id="JAGTXO010000066">
    <property type="protein sequence ID" value="KAG8457627.1"/>
    <property type="molecule type" value="Genomic_DNA"/>
</dbReference>
<evidence type="ECO:0000313" key="3">
    <source>
        <dbReference type="EMBL" id="KAG8457627.1"/>
    </source>
</evidence>
<proteinExistence type="predicted"/>
<feature type="compositionally biased region" description="Low complexity" evidence="1">
    <location>
        <begin position="924"/>
        <end position="935"/>
    </location>
</feature>
<organism evidence="3 4">
    <name type="scientific">Diacronema lutheri</name>
    <name type="common">Unicellular marine alga</name>
    <name type="synonym">Monochrysis lutheri</name>
    <dbReference type="NCBI Taxonomy" id="2081491"/>
    <lineage>
        <taxon>Eukaryota</taxon>
        <taxon>Haptista</taxon>
        <taxon>Haptophyta</taxon>
        <taxon>Pavlovophyceae</taxon>
        <taxon>Pavlovales</taxon>
        <taxon>Pavlovaceae</taxon>
        <taxon>Diacronema</taxon>
    </lineage>
</organism>
<evidence type="ECO:0000256" key="1">
    <source>
        <dbReference type="SAM" id="MobiDB-lite"/>
    </source>
</evidence>
<comment type="caution">
    <text evidence="3">The sequence shown here is derived from an EMBL/GenBank/DDBJ whole genome shotgun (WGS) entry which is preliminary data.</text>
</comment>
<feature type="region of interest" description="Disordered" evidence="1">
    <location>
        <begin position="552"/>
        <end position="571"/>
    </location>
</feature>
<dbReference type="Pfam" id="PF08373">
    <property type="entry name" value="RAP"/>
    <property type="match status" value="1"/>
</dbReference>
<feature type="compositionally biased region" description="Gly residues" evidence="1">
    <location>
        <begin position="801"/>
        <end position="812"/>
    </location>
</feature>
<feature type="compositionally biased region" description="Low complexity" evidence="1">
    <location>
        <begin position="888"/>
        <end position="898"/>
    </location>
</feature>
<sequence length="946" mass="96056">MAAAWRAIHPHKPAVAGLRGLGAVTSARVLRAGNATLTTALPARRPADGELEERVAELLREAAGASPRVGMLARLAAQVAHAGGRAPEASQRARAEAACAAAARTAAPLLPTAEPSDAAATVLACVRCAELRARAFEPAAHALCAERGVAALPPQNLGILANATARNLQLILRARAARRDGEPPDGAGHAAEQPGARAAERLLGSIGAELVANHDRFAPADVARVAWALAATRAALARRAPPASPHDEGNARTGAGGAGGSAPAPAAEQSAHAAFSAAFGAVRDAVLARAPLFAADAQSRANVAWALVTADEAGGARAAAALDALAEATTAVLEGTERGSARAAGALAHPDDDAPFAPTVTPTVSVASGQPVARALGPDGDVNAPVPLISLAQLAWAYAQRPARRAPPRTPDAPPLAAAAIHVPPVVRSGACSPADHPTEHRALFRAIARAAARTLAHEPLTQPHSLCNLAWAYAVRGEHEPDLTAAIVAALRKHATCAAGDGGGDAGSAWARGPLPGFGRAEQVQLHQWALSLQLDSHACAEPLDGADATDAGGRVGASATRGATGGGSPADLLPEGLRASWLEAAHASHRDARGAIGVASPVPSRARDERGWGAVGGVPGAEPLPPGGAVPTPFAKLPPQHRGLSATLSRLGAPHVNDAIVLGYKVDIQMLHSAAAGAAPADGSCADGTPAPSAAAAMVRAREGVVIDLTDGSRYERGSGGSVLRAGVRMRHRHLERSGYAVITLPYWEWRALRTMRARAELLNAHLARAGAASLAFDVERAVARADEAARARGADGQRNGGDGGGGDGGGGDERAPRAVDDGADASSALHTRARHAAPRASLARFDASAARERGVWTGHGTHTPRVWDARAVQARERAAAGLTRSAAAHARAAPAVDTDDTGAGIRRRPKVGGDRRGSKVGKAPAGRPAGSARGRREVRGRRW</sequence>
<dbReference type="InterPro" id="IPR013584">
    <property type="entry name" value="RAP"/>
</dbReference>
<gene>
    <name evidence="3" type="ORF">KFE25_002291</name>
</gene>
<feature type="region of interest" description="Disordered" evidence="1">
    <location>
        <begin position="792"/>
        <end position="843"/>
    </location>
</feature>
<protein>
    <recommendedName>
        <fullName evidence="2">RAP domain-containing protein</fullName>
    </recommendedName>
</protein>
<name>A0A8J6C070_DIALT</name>
<evidence type="ECO:0000259" key="2">
    <source>
        <dbReference type="PROSITE" id="PS51286"/>
    </source>
</evidence>
<feature type="region of interest" description="Disordered" evidence="1">
    <location>
        <begin position="888"/>
        <end position="946"/>
    </location>
</feature>
<reference evidence="3" key="1">
    <citation type="submission" date="2021-05" db="EMBL/GenBank/DDBJ databases">
        <title>The genome of the haptophyte Pavlova lutheri (Diacronema luteri, Pavlovales) - a model for lipid biosynthesis in eukaryotic algae.</title>
        <authorList>
            <person name="Hulatt C.J."/>
            <person name="Posewitz M.C."/>
        </authorList>
    </citation>
    <scope>NUCLEOTIDE SEQUENCE</scope>
    <source>
        <strain evidence="3">NIVA-4/92</strain>
    </source>
</reference>
<evidence type="ECO:0000313" key="4">
    <source>
        <dbReference type="Proteomes" id="UP000751190"/>
    </source>
</evidence>
<feature type="domain" description="RAP" evidence="2">
    <location>
        <begin position="707"/>
        <end position="767"/>
    </location>
</feature>
<accession>A0A8J6C070</accession>
<feature type="compositionally biased region" description="Basic and acidic residues" evidence="1">
    <location>
        <begin position="814"/>
        <end position="823"/>
    </location>
</feature>
<feature type="region of interest" description="Disordered" evidence="1">
    <location>
        <begin position="238"/>
        <end position="265"/>
    </location>
</feature>
<dbReference type="Proteomes" id="UP000751190">
    <property type="component" value="Unassembled WGS sequence"/>
</dbReference>
<dbReference type="SMART" id="SM00952">
    <property type="entry name" value="RAP"/>
    <property type="match status" value="1"/>
</dbReference>
<dbReference type="AlphaFoldDB" id="A0A8J6C070"/>